<name>A0A139I5Z6_9PEZI</name>
<sequence>MASKLENFTFQMKDFNVCELEWIKTCVERQLQQREDANMHPPCHILNLPAELRNRIYHFVILNHTKVDPSDEANIYDAPEIMLSCKQIRSEFLKYGKRTLTCRMLLSVDENDGFMEFRTITNTSIIKAIAAIDEEGYRGHYISGYVASREEAERDLLKWCDECGDDMPRSEYTGVIMEEWWLGDISGARCCHDVVSKDFLVRHL</sequence>
<protein>
    <recommendedName>
        <fullName evidence="3">F-box domain-containing protein</fullName>
    </recommendedName>
</protein>
<dbReference type="Proteomes" id="UP000073492">
    <property type="component" value="Unassembled WGS sequence"/>
</dbReference>
<evidence type="ECO:0000313" key="2">
    <source>
        <dbReference type="Proteomes" id="UP000073492"/>
    </source>
</evidence>
<accession>A0A139I5Z6</accession>
<dbReference type="EMBL" id="LFZO01000280">
    <property type="protein sequence ID" value="KXT10183.1"/>
    <property type="molecule type" value="Genomic_DNA"/>
</dbReference>
<dbReference type="AlphaFoldDB" id="A0A139I5Z6"/>
<comment type="caution">
    <text evidence="1">The sequence shown here is derived from an EMBL/GenBank/DDBJ whole genome shotgun (WGS) entry which is preliminary data.</text>
</comment>
<organism evidence="1 2">
    <name type="scientific">Pseudocercospora musae</name>
    <dbReference type="NCBI Taxonomy" id="113226"/>
    <lineage>
        <taxon>Eukaryota</taxon>
        <taxon>Fungi</taxon>
        <taxon>Dikarya</taxon>
        <taxon>Ascomycota</taxon>
        <taxon>Pezizomycotina</taxon>
        <taxon>Dothideomycetes</taxon>
        <taxon>Dothideomycetidae</taxon>
        <taxon>Mycosphaerellales</taxon>
        <taxon>Mycosphaerellaceae</taxon>
        <taxon>Pseudocercospora</taxon>
    </lineage>
</organism>
<evidence type="ECO:0000313" key="1">
    <source>
        <dbReference type="EMBL" id="KXT10183.1"/>
    </source>
</evidence>
<reference evidence="1 2" key="1">
    <citation type="submission" date="2015-07" db="EMBL/GenBank/DDBJ databases">
        <title>Comparative genomics of the Sigatoka disease complex on banana suggests a link between parallel evolutionary changes in Pseudocercospora fijiensis and Pseudocercospora eumusae and increased virulence on the banana host.</title>
        <authorList>
            <person name="Chang T.-C."/>
            <person name="Salvucci A."/>
            <person name="Crous P.W."/>
            <person name="Stergiopoulos I."/>
        </authorList>
    </citation>
    <scope>NUCLEOTIDE SEQUENCE [LARGE SCALE GENOMIC DNA]</scope>
    <source>
        <strain evidence="1 2">CBS 116634</strain>
    </source>
</reference>
<evidence type="ECO:0008006" key="3">
    <source>
        <dbReference type="Google" id="ProtNLM"/>
    </source>
</evidence>
<proteinExistence type="predicted"/>
<gene>
    <name evidence="1" type="ORF">AC579_4489</name>
</gene>
<dbReference type="OrthoDB" id="4133832at2759"/>
<keyword evidence="2" id="KW-1185">Reference proteome</keyword>